<dbReference type="InterPro" id="IPR011009">
    <property type="entry name" value="Kinase-like_dom_sf"/>
</dbReference>
<organism evidence="2 3">
    <name type="scientific">Calidithermus terrae</name>
    <dbReference type="NCBI Taxonomy" id="1408545"/>
    <lineage>
        <taxon>Bacteria</taxon>
        <taxon>Thermotogati</taxon>
        <taxon>Deinococcota</taxon>
        <taxon>Deinococci</taxon>
        <taxon>Thermales</taxon>
        <taxon>Thermaceae</taxon>
        <taxon>Calidithermus</taxon>
    </lineage>
</organism>
<dbReference type="AlphaFoldDB" id="A0A399F2M3"/>
<evidence type="ECO:0000313" key="2">
    <source>
        <dbReference type="EMBL" id="RIH89529.1"/>
    </source>
</evidence>
<evidence type="ECO:0000313" key="3">
    <source>
        <dbReference type="Proteomes" id="UP000265715"/>
    </source>
</evidence>
<sequence>MSGPRSPDPAELLRRHGLCPAGEACALTPARHGLVNRVFLGERYVVRIAKNPLADHAREARLALAALKRGVRTARPLAWGQGYSIWERLPGHSLKEVGKARPELWDELLADLEKIHAGPLEPGPTPPRLWKSGDSSHAEATRAEAGWSAEELEFFRAALETPHPVRPAYVHGDAFGENIVADEGGGYVGLIDWGCAGWQSLEYECSRLEEEALELALKRWPDLDLELLWKARLDLFLLLARYGRLPFAEVRRMMQQVREVRS</sequence>
<comment type="caution">
    <text evidence="2">The sequence shown here is derived from an EMBL/GenBank/DDBJ whole genome shotgun (WGS) entry which is preliminary data.</text>
</comment>
<dbReference type="InterPro" id="IPR002575">
    <property type="entry name" value="Aminoglycoside_PTrfase"/>
</dbReference>
<feature type="domain" description="Aminoglycoside phosphotransferase" evidence="1">
    <location>
        <begin position="27"/>
        <end position="204"/>
    </location>
</feature>
<dbReference type="OrthoDB" id="64890at2"/>
<name>A0A399F2M3_9DEIN</name>
<dbReference type="RefSeq" id="WP_119313955.1">
    <property type="nucleotide sequence ID" value="NZ_QXDL01000019.1"/>
</dbReference>
<accession>A0A399F2M3</accession>
<dbReference type="Gene3D" id="3.90.1200.10">
    <property type="match status" value="1"/>
</dbReference>
<protein>
    <submittedName>
        <fullName evidence="2">Phosphotransferase enzyme family protein</fullName>
    </submittedName>
</protein>
<dbReference type="GO" id="GO:0016740">
    <property type="term" value="F:transferase activity"/>
    <property type="evidence" value="ECO:0007669"/>
    <property type="project" value="UniProtKB-KW"/>
</dbReference>
<reference evidence="2 3" key="1">
    <citation type="submission" date="2018-08" db="EMBL/GenBank/DDBJ databases">
        <title>Meiothermus terrae DSM 26712 genome sequencing project.</title>
        <authorList>
            <person name="Da Costa M.S."/>
            <person name="Albuquerque L."/>
            <person name="Raposo P."/>
            <person name="Froufe H.J.C."/>
            <person name="Barroso C.S."/>
            <person name="Egas C."/>
        </authorList>
    </citation>
    <scope>NUCLEOTIDE SEQUENCE [LARGE SCALE GENOMIC DNA]</scope>
    <source>
        <strain evidence="2 3">DSM 26712</strain>
    </source>
</reference>
<keyword evidence="2" id="KW-0808">Transferase</keyword>
<dbReference type="Pfam" id="PF01636">
    <property type="entry name" value="APH"/>
    <property type="match status" value="1"/>
</dbReference>
<gene>
    <name evidence="2" type="ORF">Mterra_00740</name>
</gene>
<dbReference type="InterPro" id="IPR051678">
    <property type="entry name" value="AGP_Transferase"/>
</dbReference>
<dbReference type="SUPFAM" id="SSF56112">
    <property type="entry name" value="Protein kinase-like (PK-like)"/>
    <property type="match status" value="1"/>
</dbReference>
<evidence type="ECO:0000259" key="1">
    <source>
        <dbReference type="Pfam" id="PF01636"/>
    </source>
</evidence>
<keyword evidence="3" id="KW-1185">Reference proteome</keyword>
<dbReference type="PANTHER" id="PTHR21310">
    <property type="entry name" value="AMINOGLYCOSIDE PHOSPHOTRANSFERASE-RELATED-RELATED"/>
    <property type="match status" value="1"/>
</dbReference>
<dbReference type="EMBL" id="QXDL01000019">
    <property type="protein sequence ID" value="RIH89529.1"/>
    <property type="molecule type" value="Genomic_DNA"/>
</dbReference>
<dbReference type="Proteomes" id="UP000265715">
    <property type="component" value="Unassembled WGS sequence"/>
</dbReference>
<proteinExistence type="predicted"/>